<evidence type="ECO:0008006" key="5">
    <source>
        <dbReference type="Google" id="ProtNLM"/>
    </source>
</evidence>
<evidence type="ECO:0000256" key="1">
    <source>
        <dbReference type="SAM" id="MobiDB-lite"/>
    </source>
</evidence>
<sequence length="327" mass="34257">MTNSPMTPREYAGAVREALADLPDREREELLEDLDDHLSEVAAEPGQSLEERLGSPEAYAAELRAAYGGRPAGHPRRRTARARARTAAALRAAHARLLALPPYRQAVAFAPELRPAWWVLRGYALALAVLGVIGEGSLVPRDLAGWVFTLVLVWASVWLARRSRPAATRWGRAAAAAANVVAAIVVIGALADVPGRPSEADVALDGGGPRYAVRVQDVSAFAGGEVTNIFPYAEDGTPLHGVRLYDQDGRPITVDPELSGQSLVVPCGGEPPLRNAFPLDLRPMEMPPGDDGPGEAACATPSPSPSVSPSASASPSASGSPSPSPGR</sequence>
<dbReference type="Proteomes" id="UP000603904">
    <property type="component" value="Unassembled WGS sequence"/>
</dbReference>
<reference evidence="3 4" key="1">
    <citation type="submission" date="2021-01" db="EMBL/GenBank/DDBJ databases">
        <title>Whole genome shotgun sequence of Microbispora corallina NBRC 16416.</title>
        <authorList>
            <person name="Komaki H."/>
            <person name="Tamura T."/>
        </authorList>
    </citation>
    <scope>NUCLEOTIDE SEQUENCE [LARGE SCALE GENOMIC DNA]</scope>
    <source>
        <strain evidence="3 4">NBRC 16416</strain>
    </source>
</reference>
<feature type="transmembrane region" description="Helical" evidence="2">
    <location>
        <begin position="173"/>
        <end position="191"/>
    </location>
</feature>
<feature type="region of interest" description="Disordered" evidence="1">
    <location>
        <begin position="267"/>
        <end position="327"/>
    </location>
</feature>
<keyword evidence="4" id="KW-1185">Reference proteome</keyword>
<keyword evidence="2" id="KW-0472">Membrane</keyword>
<feature type="compositionally biased region" description="Low complexity" evidence="1">
    <location>
        <begin position="294"/>
        <end position="321"/>
    </location>
</feature>
<organism evidence="3 4">
    <name type="scientific">Microbispora corallina</name>
    <dbReference type="NCBI Taxonomy" id="83302"/>
    <lineage>
        <taxon>Bacteria</taxon>
        <taxon>Bacillati</taxon>
        <taxon>Actinomycetota</taxon>
        <taxon>Actinomycetes</taxon>
        <taxon>Streptosporangiales</taxon>
        <taxon>Streptosporangiaceae</taxon>
        <taxon>Microbispora</taxon>
    </lineage>
</organism>
<gene>
    <name evidence="3" type="ORF">Mco01_34380</name>
</gene>
<evidence type="ECO:0000313" key="4">
    <source>
        <dbReference type="Proteomes" id="UP000603904"/>
    </source>
</evidence>
<comment type="caution">
    <text evidence="3">The sequence shown here is derived from an EMBL/GenBank/DDBJ whole genome shotgun (WGS) entry which is preliminary data.</text>
</comment>
<name>A0ABQ4G029_9ACTN</name>
<dbReference type="EMBL" id="BOOC01000014">
    <property type="protein sequence ID" value="GIH40438.1"/>
    <property type="molecule type" value="Genomic_DNA"/>
</dbReference>
<dbReference type="RefSeq" id="WP_204057862.1">
    <property type="nucleotide sequence ID" value="NZ_BAAAGP010000009.1"/>
</dbReference>
<accession>A0ABQ4G029</accession>
<proteinExistence type="predicted"/>
<feature type="transmembrane region" description="Helical" evidence="2">
    <location>
        <begin position="143"/>
        <end position="161"/>
    </location>
</feature>
<protein>
    <recommendedName>
        <fullName evidence="5">DUF1707 domain-containing protein</fullName>
    </recommendedName>
</protein>
<feature type="transmembrane region" description="Helical" evidence="2">
    <location>
        <begin position="118"/>
        <end position="137"/>
    </location>
</feature>
<dbReference type="Pfam" id="PF22564">
    <property type="entry name" value="HAAS"/>
    <property type="match status" value="1"/>
</dbReference>
<keyword evidence="2" id="KW-1133">Transmembrane helix</keyword>
<evidence type="ECO:0000256" key="2">
    <source>
        <dbReference type="SAM" id="Phobius"/>
    </source>
</evidence>
<keyword evidence="2" id="KW-0812">Transmembrane</keyword>
<evidence type="ECO:0000313" key="3">
    <source>
        <dbReference type="EMBL" id="GIH40438.1"/>
    </source>
</evidence>